<evidence type="ECO:0000256" key="4">
    <source>
        <dbReference type="ARBA" id="ARBA00022801"/>
    </source>
</evidence>
<dbReference type="InterPro" id="IPR041122">
    <property type="entry name" value="RecJ_OB"/>
</dbReference>
<evidence type="ECO:0000259" key="7">
    <source>
        <dbReference type="Pfam" id="PF02272"/>
    </source>
</evidence>
<keyword evidence="5" id="KW-0269">Exonuclease</keyword>
<keyword evidence="10" id="KW-1185">Reference proteome</keyword>
<feature type="domain" description="DHHA1" evidence="7">
    <location>
        <begin position="334"/>
        <end position="428"/>
    </location>
</feature>
<accession>A0A5C0UDK0</accession>
<dbReference type="Pfam" id="PF01368">
    <property type="entry name" value="DHH"/>
    <property type="match status" value="1"/>
</dbReference>
<dbReference type="AlphaFoldDB" id="A0A5C0UDK0"/>
<organism evidence="9 10">
    <name type="scientific">Candidatus Cytomitobacter indipagum</name>
    <dbReference type="NCBI Taxonomy" id="2601575"/>
    <lineage>
        <taxon>Bacteria</taxon>
        <taxon>Pseudomonadati</taxon>
        <taxon>Pseudomonadota</taxon>
        <taxon>Alphaproteobacteria</taxon>
        <taxon>Holosporales</taxon>
        <taxon>Holosporaceae</taxon>
        <taxon>Candidatus Cytomitobacter</taxon>
    </lineage>
</organism>
<sequence>MSIKDALWVAPNEIEIDKLKNLKESYELSDLEAIFAINRSVDLNDFFNSKISDYINNKDLVDLQIVVNRIKKAIQNKEKIAILGDYDVDGITSTSLFIKLFKSCNIDCIYKIPNREDGYGHSMESVKNLDVDLLLMLDCGSSQDFKEISNKDICIIDHHQTSNDPNVLGFINPYRFDIDPLPQEKFKGICTAGLVFIVIFHLVEEMKLKFDFKALLDLVAMGTIGDCMELTGLNRSYVQYGLKLINLKKRDGIRFLCENLKLDRISSSSVAFYICPCINAAGRLGQSDIALRFLCNDHESYELSRTLIGLNSRRKEIEQVCLDEAMSTINVSNKKCIILENSEWHPGIVGILAGRIKEKFDLPTFVFYKKGDMWKGSARSINGMNIGTLIQDSVCKGFAKEGGGHAMAGGVSVSEDCFEKWKEFIQENAKFTKQKKKITIDAIMTMKAVYNVSLDKVAPFGMGNSAPLILVKSVLLEKTSKYNNHVRLSLNENGFRRSIFAFKCSEHEFNVGMLVDIIVRVDNIGNIDIVDISNDA</sequence>
<evidence type="ECO:0000256" key="3">
    <source>
        <dbReference type="ARBA" id="ARBA00022722"/>
    </source>
</evidence>
<dbReference type="KEGG" id="cip:FZC35_00335"/>
<reference evidence="9 10" key="1">
    <citation type="submission" date="2019-08" db="EMBL/GenBank/DDBJ databases">
        <title>Highly reduced genomes of protist endosymbionts show evolutionary convergence.</title>
        <authorList>
            <person name="George E."/>
            <person name="Husnik F."/>
            <person name="Tashyreva D."/>
            <person name="Prokopchuk G."/>
            <person name="Horak A."/>
            <person name="Kwong W.K."/>
            <person name="Lukes J."/>
            <person name="Keeling P.J."/>
        </authorList>
    </citation>
    <scope>NUCLEOTIDE SEQUENCE [LARGE SCALE GENOMIC DNA]</scope>
    <source>
        <strain evidence="9">1605</strain>
    </source>
</reference>
<dbReference type="SUPFAM" id="SSF64182">
    <property type="entry name" value="DHH phosphoesterases"/>
    <property type="match status" value="1"/>
</dbReference>
<dbReference type="EMBL" id="CP043315">
    <property type="protein sequence ID" value="QEK37837.1"/>
    <property type="molecule type" value="Genomic_DNA"/>
</dbReference>
<name>A0A5C0UDK0_9PROT</name>
<evidence type="ECO:0000313" key="10">
    <source>
        <dbReference type="Proteomes" id="UP000325155"/>
    </source>
</evidence>
<dbReference type="Gene3D" id="3.90.1640.30">
    <property type="match status" value="1"/>
</dbReference>
<gene>
    <name evidence="9" type="ORF">FZC35_00335</name>
</gene>
<evidence type="ECO:0000313" key="9">
    <source>
        <dbReference type="EMBL" id="QEK37837.1"/>
    </source>
</evidence>
<evidence type="ECO:0000259" key="6">
    <source>
        <dbReference type="Pfam" id="PF01368"/>
    </source>
</evidence>
<dbReference type="Pfam" id="PF02272">
    <property type="entry name" value="DHHA1"/>
    <property type="match status" value="1"/>
</dbReference>
<dbReference type="InterPro" id="IPR038763">
    <property type="entry name" value="DHH_sf"/>
</dbReference>
<keyword evidence="3" id="KW-0540">Nuclease</keyword>
<dbReference type="InterPro" id="IPR003156">
    <property type="entry name" value="DHHA1_dom"/>
</dbReference>
<evidence type="ECO:0000256" key="5">
    <source>
        <dbReference type="ARBA" id="ARBA00022839"/>
    </source>
</evidence>
<feature type="domain" description="RecJ OB" evidence="8">
    <location>
        <begin position="453"/>
        <end position="521"/>
    </location>
</feature>
<feature type="domain" description="DDH" evidence="6">
    <location>
        <begin position="79"/>
        <end position="223"/>
    </location>
</feature>
<dbReference type="Proteomes" id="UP000325155">
    <property type="component" value="Chromosome"/>
</dbReference>
<keyword evidence="4" id="KW-0378">Hydrolase</keyword>
<dbReference type="OrthoDB" id="9809852at2"/>
<evidence type="ECO:0000256" key="1">
    <source>
        <dbReference type="ARBA" id="ARBA00005915"/>
    </source>
</evidence>
<dbReference type="PANTHER" id="PTHR30255:SF2">
    <property type="entry name" value="SINGLE-STRANDED-DNA-SPECIFIC EXONUCLEASE RECJ"/>
    <property type="match status" value="1"/>
</dbReference>
<dbReference type="RefSeq" id="WP_148980684.1">
    <property type="nucleotide sequence ID" value="NZ_CP043315.1"/>
</dbReference>
<dbReference type="GO" id="GO:0004527">
    <property type="term" value="F:exonuclease activity"/>
    <property type="evidence" value="ECO:0007669"/>
    <property type="project" value="UniProtKB-KW"/>
</dbReference>
<dbReference type="PANTHER" id="PTHR30255">
    <property type="entry name" value="SINGLE-STRANDED-DNA-SPECIFIC EXONUCLEASE RECJ"/>
    <property type="match status" value="1"/>
</dbReference>
<protein>
    <recommendedName>
        <fullName evidence="2">Single-stranded-DNA-specific exonuclease RecJ</fullName>
    </recommendedName>
</protein>
<dbReference type="InterPro" id="IPR001667">
    <property type="entry name" value="DDH_dom"/>
</dbReference>
<comment type="similarity">
    <text evidence="1">Belongs to the RecJ family.</text>
</comment>
<evidence type="ECO:0000259" key="8">
    <source>
        <dbReference type="Pfam" id="PF17768"/>
    </source>
</evidence>
<proteinExistence type="inferred from homology"/>
<dbReference type="InterPro" id="IPR051673">
    <property type="entry name" value="SSDNA_exonuclease_RecJ"/>
</dbReference>
<dbReference type="Gene3D" id="3.10.310.30">
    <property type="match status" value="1"/>
</dbReference>
<dbReference type="GO" id="GO:0003676">
    <property type="term" value="F:nucleic acid binding"/>
    <property type="evidence" value="ECO:0007669"/>
    <property type="project" value="InterPro"/>
</dbReference>
<evidence type="ECO:0000256" key="2">
    <source>
        <dbReference type="ARBA" id="ARBA00019841"/>
    </source>
</evidence>
<dbReference type="Pfam" id="PF17768">
    <property type="entry name" value="RecJ_OB"/>
    <property type="match status" value="1"/>
</dbReference>